<dbReference type="EMBL" id="AVPT01000008">
    <property type="protein sequence ID" value="KGM56851.1"/>
    <property type="molecule type" value="Genomic_DNA"/>
</dbReference>
<comment type="caution">
    <text evidence="2">The sequence shown here is derived from an EMBL/GenBank/DDBJ whole genome shotgun (WGS) entry which is preliminary data.</text>
</comment>
<protein>
    <submittedName>
        <fullName evidence="2">Uncharacterized protein</fullName>
    </submittedName>
</protein>
<sequence>MPIVGIDVPVIHRASVMVILHNQAILITVISIAVVGSAAAHHHIRDIYQHPGQGILRLSLA</sequence>
<feature type="transmembrane region" description="Helical" evidence="1">
    <location>
        <begin position="20"/>
        <end position="40"/>
    </location>
</feature>
<evidence type="ECO:0000313" key="2">
    <source>
        <dbReference type="EMBL" id="KGM56851.1"/>
    </source>
</evidence>
<dbReference type="Proteomes" id="UP000029989">
    <property type="component" value="Unassembled WGS sequence"/>
</dbReference>
<accession>A0A0A0F149</accession>
<evidence type="ECO:0000256" key="1">
    <source>
        <dbReference type="SAM" id="Phobius"/>
    </source>
</evidence>
<proteinExistence type="predicted"/>
<keyword evidence="1" id="KW-0812">Transmembrane</keyword>
<gene>
    <name evidence="2" type="ORF">N799_13385</name>
</gene>
<reference evidence="2 3" key="1">
    <citation type="journal article" date="2015" name="Stand. Genomic Sci.">
        <title>Genomic information of the arsenic-resistant bacterium Lysobacter arseniciresistens type strain ZS79(T) and comparison of Lysobacter draft genomes.</title>
        <authorList>
            <person name="Liu L."/>
            <person name="Zhang S."/>
            <person name="Luo M."/>
            <person name="Wang G."/>
        </authorList>
    </citation>
    <scope>NUCLEOTIDE SEQUENCE [LARGE SCALE GENOMIC DNA]</scope>
    <source>
        <strain evidence="2 3">ZS79</strain>
    </source>
</reference>
<keyword evidence="1" id="KW-1133">Transmembrane helix</keyword>
<evidence type="ECO:0000313" key="3">
    <source>
        <dbReference type="Proteomes" id="UP000029989"/>
    </source>
</evidence>
<name>A0A0A0F149_9GAMM</name>
<organism evidence="2 3">
    <name type="scientific">Lysobacter arseniciresistens ZS79</name>
    <dbReference type="NCBI Taxonomy" id="913325"/>
    <lineage>
        <taxon>Bacteria</taxon>
        <taxon>Pseudomonadati</taxon>
        <taxon>Pseudomonadota</taxon>
        <taxon>Gammaproteobacteria</taxon>
        <taxon>Lysobacterales</taxon>
        <taxon>Lysobacteraceae</taxon>
        <taxon>Novilysobacter</taxon>
    </lineage>
</organism>
<keyword evidence="3" id="KW-1185">Reference proteome</keyword>
<dbReference type="AlphaFoldDB" id="A0A0A0F149"/>
<keyword evidence="1" id="KW-0472">Membrane</keyword>